<dbReference type="InterPro" id="IPR002933">
    <property type="entry name" value="Peptidase_M20"/>
</dbReference>
<dbReference type="InterPro" id="IPR017439">
    <property type="entry name" value="Amidohydrolase"/>
</dbReference>
<dbReference type="GO" id="GO:0046872">
    <property type="term" value="F:metal ion binding"/>
    <property type="evidence" value="ECO:0007669"/>
    <property type="project" value="UniProtKB-KW"/>
</dbReference>
<dbReference type="PANTHER" id="PTHR11014">
    <property type="entry name" value="PEPTIDASE M20 FAMILY MEMBER"/>
    <property type="match status" value="1"/>
</dbReference>
<feature type="region of interest" description="Disordered" evidence="3">
    <location>
        <begin position="81"/>
        <end position="100"/>
    </location>
</feature>
<dbReference type="NCBIfam" id="TIGR01891">
    <property type="entry name" value="amidohydrolases"/>
    <property type="match status" value="1"/>
</dbReference>
<evidence type="ECO:0000256" key="1">
    <source>
        <dbReference type="ARBA" id="ARBA00022801"/>
    </source>
</evidence>
<keyword evidence="1 5" id="KW-0378">Hydrolase</keyword>
<dbReference type="InterPro" id="IPR036264">
    <property type="entry name" value="Bact_exopeptidase_dim_dom"/>
</dbReference>
<evidence type="ECO:0000313" key="6">
    <source>
        <dbReference type="Proteomes" id="UP000008070"/>
    </source>
</evidence>
<dbReference type="Gene3D" id="3.40.630.10">
    <property type="entry name" value="Zn peptidases"/>
    <property type="match status" value="1"/>
</dbReference>
<feature type="binding site" evidence="2">
    <location>
        <position position="110"/>
    </location>
    <ligand>
        <name>Mn(2+)</name>
        <dbReference type="ChEBI" id="CHEBI:29035"/>
        <label>2</label>
    </ligand>
</feature>
<dbReference type="GO" id="GO:0019877">
    <property type="term" value="P:diaminopimelate biosynthetic process"/>
    <property type="evidence" value="ECO:0007669"/>
    <property type="project" value="UniProtKB-ARBA"/>
</dbReference>
<dbReference type="KEGG" id="mdi:METDI4468"/>
<organism evidence="5 6">
    <name type="scientific">Methylorubrum extorquens (strain DSM 6343 / CIP 106787 / DM4)</name>
    <name type="common">Methylobacterium extorquens</name>
    <dbReference type="NCBI Taxonomy" id="661410"/>
    <lineage>
        <taxon>Bacteria</taxon>
        <taxon>Pseudomonadati</taxon>
        <taxon>Pseudomonadota</taxon>
        <taxon>Alphaproteobacteria</taxon>
        <taxon>Hyphomicrobiales</taxon>
        <taxon>Methylobacteriaceae</taxon>
        <taxon>Methylorubrum</taxon>
    </lineage>
</organism>
<dbReference type="FunFam" id="3.30.70.360:FF:000001">
    <property type="entry name" value="N-acetyldiaminopimelate deacetylase"/>
    <property type="match status" value="1"/>
</dbReference>
<feature type="binding site" evidence="2">
    <location>
        <position position="171"/>
    </location>
    <ligand>
        <name>Mn(2+)</name>
        <dbReference type="ChEBI" id="CHEBI:29035"/>
        <label>2</label>
    </ligand>
</feature>
<evidence type="ECO:0000313" key="5">
    <source>
        <dbReference type="EMBL" id="CAX26096.1"/>
    </source>
</evidence>
<dbReference type="PIRSF" id="PIRSF005962">
    <property type="entry name" value="Pept_M20D_amidohydro"/>
    <property type="match status" value="1"/>
</dbReference>
<gene>
    <name evidence="5" type="ORF">METD_I4468</name>
</gene>
<evidence type="ECO:0000259" key="4">
    <source>
        <dbReference type="Pfam" id="PF07687"/>
    </source>
</evidence>
<dbReference type="Pfam" id="PF01546">
    <property type="entry name" value="Peptidase_M20"/>
    <property type="match status" value="1"/>
</dbReference>
<evidence type="ECO:0000256" key="2">
    <source>
        <dbReference type="PIRSR" id="PIRSR005962-1"/>
    </source>
</evidence>
<comment type="cofactor">
    <cofactor evidence="2">
        <name>Mn(2+)</name>
        <dbReference type="ChEBI" id="CHEBI:29035"/>
    </cofactor>
    <text evidence="2">The Mn(2+) ion enhances activity.</text>
</comment>
<dbReference type="EMBL" id="FP103042">
    <property type="protein sequence ID" value="CAX26096.1"/>
    <property type="molecule type" value="Genomic_DNA"/>
</dbReference>
<dbReference type="AlphaFoldDB" id="C7CFG2"/>
<evidence type="ECO:0000256" key="3">
    <source>
        <dbReference type="SAM" id="MobiDB-lite"/>
    </source>
</evidence>
<dbReference type="Pfam" id="PF07687">
    <property type="entry name" value="M20_dimer"/>
    <property type="match status" value="1"/>
</dbReference>
<dbReference type="GO" id="GO:0047980">
    <property type="term" value="F:hippurate hydrolase activity"/>
    <property type="evidence" value="ECO:0007669"/>
    <property type="project" value="UniProtKB-EC"/>
</dbReference>
<dbReference type="HOGENOM" id="CLU_023257_6_0_5"/>
<dbReference type="SUPFAM" id="SSF53187">
    <property type="entry name" value="Zn-dependent exopeptidases"/>
    <property type="match status" value="1"/>
</dbReference>
<keyword evidence="2" id="KW-0464">Manganese</keyword>
<name>C7CFG2_METED</name>
<accession>C7CFG2</accession>
<dbReference type="InterPro" id="IPR011650">
    <property type="entry name" value="Peptidase_M20_dimer"/>
</dbReference>
<dbReference type="PANTHER" id="PTHR11014:SF63">
    <property type="entry name" value="METALLOPEPTIDASE, PUTATIVE (AFU_ORTHOLOGUE AFUA_6G09600)-RELATED"/>
    <property type="match status" value="1"/>
</dbReference>
<feature type="binding site" evidence="2">
    <location>
        <position position="144"/>
    </location>
    <ligand>
        <name>Mn(2+)</name>
        <dbReference type="ChEBI" id="CHEBI:29035"/>
        <label>2</label>
    </ligand>
</feature>
<proteinExistence type="predicted"/>
<protein>
    <submittedName>
        <fullName evidence="5">Peptidase, putative amidohydrolase</fullName>
        <ecNumber evidence="5">3.5.1.32</ecNumber>
    </submittedName>
</protein>
<reference evidence="6" key="1">
    <citation type="journal article" date="2009" name="PLoS ONE">
        <title>Methylobacterium genome sequences: a reference blueprint to investigate microbial metabolism of C1 compounds from natural and industrial sources.</title>
        <authorList>
            <person name="Vuilleumier S."/>
            <person name="Chistoserdova L."/>
            <person name="Lee M.-C."/>
            <person name="Bringel F."/>
            <person name="Lajus A."/>
            <person name="Zhou Y."/>
            <person name="Gourion B."/>
            <person name="Barbe V."/>
            <person name="Chang J."/>
            <person name="Cruveiller S."/>
            <person name="Dossat C."/>
            <person name="Gillett W."/>
            <person name="Gruffaz C."/>
            <person name="Haugen E."/>
            <person name="Hourcade E."/>
            <person name="Levy R."/>
            <person name="Mangenot S."/>
            <person name="Muller E."/>
            <person name="Nadalig T."/>
            <person name="Pagni M."/>
            <person name="Penny C."/>
            <person name="Peyraud R."/>
            <person name="Robinson D.G."/>
            <person name="Roche D."/>
            <person name="Rouy Z."/>
            <person name="Saenampechek C."/>
            <person name="Salvignol G."/>
            <person name="Vallenet D."/>
            <person name="Wu Z."/>
            <person name="Marx C.J."/>
            <person name="Vorholt J.A."/>
            <person name="Olson M.V."/>
            <person name="Kaul R."/>
            <person name="Weissenbach J."/>
            <person name="Medigue C."/>
            <person name="Lidstrom M.E."/>
        </authorList>
    </citation>
    <scope>NUCLEOTIDE SEQUENCE [LARGE SCALE GENOMIC DNA]</scope>
    <source>
        <strain evidence="6">DSM 6343 / CIP 106787 / DM4</strain>
    </source>
</reference>
<keyword evidence="2" id="KW-0479">Metal-binding</keyword>
<sequence length="420" mass="44316">MPGPTEEQLAKLQAIYEDLHANPELSMQEKRTAGIVAKWLKEQGFEVTEGVGGTGVVGLLRNGDGPTVLLRADMDGLPMKENTGLPYASMKKGTDPASGRETAIAHSCGHDLHVTWLMGATQILAANKDKWRGTIMAVFQPGEEIGEGAKAMVDDGMVKRFPKPAVTLGQHVLPFPAGLVRLAPGPVLSRSDSLKVTLYGRGGHGSGPESAIDPVVMAAATVMRLQTIVSREVSMSDSAVISVGSIQAGSSANIIPDEAQLQLNVRTYDDAVRDKVLASIKRVVEGEAAISGAPKPPLLTMLGQFPLTVNDEDATAKVAEALKQRFGAQRVQPAASANASEDFTVFARAWDVPSVFWFVGGTDPKKYAEAERTGTLNALPSNHSPEYAPVLTPTLRTGVETMLAAAGPWLAPASAGSPPR</sequence>
<dbReference type="Gene3D" id="3.30.70.360">
    <property type="match status" value="1"/>
</dbReference>
<dbReference type="SUPFAM" id="SSF55031">
    <property type="entry name" value="Bacterial exopeptidase dimerisation domain"/>
    <property type="match status" value="1"/>
</dbReference>
<feature type="domain" description="Peptidase M20 dimerisation" evidence="4">
    <location>
        <begin position="193"/>
        <end position="288"/>
    </location>
</feature>
<dbReference type="Proteomes" id="UP000008070">
    <property type="component" value="Chromosome"/>
</dbReference>
<dbReference type="EC" id="3.5.1.32" evidence="5"/>
<dbReference type="GO" id="GO:0050118">
    <property type="term" value="F:N-acetyldiaminopimelate deacetylase activity"/>
    <property type="evidence" value="ECO:0007669"/>
    <property type="project" value="UniProtKB-ARBA"/>
</dbReference>
<feature type="binding site" evidence="2">
    <location>
        <position position="108"/>
    </location>
    <ligand>
        <name>Mn(2+)</name>
        <dbReference type="ChEBI" id="CHEBI:29035"/>
        <label>2</label>
    </ligand>
</feature>